<keyword evidence="1 5" id="KW-0723">Serine/threonine-protein kinase</keyword>
<dbReference type="SUPFAM" id="SSF56112">
    <property type="entry name" value="Protein kinase-like (PK-like)"/>
    <property type="match status" value="1"/>
</dbReference>
<comment type="similarity">
    <text evidence="5">Belongs to the protein kinase superfamily.</text>
</comment>
<dbReference type="PRINTS" id="PR00109">
    <property type="entry name" value="TYRKINASE"/>
</dbReference>
<dbReference type="Gene3D" id="1.10.510.10">
    <property type="entry name" value="Transferase(Phosphotransferase) domain 1"/>
    <property type="match status" value="1"/>
</dbReference>
<dbReference type="InterPro" id="IPR008271">
    <property type="entry name" value="Ser/Thr_kinase_AS"/>
</dbReference>
<dbReference type="InterPro" id="IPR000719">
    <property type="entry name" value="Prot_kinase_dom"/>
</dbReference>
<dbReference type="AlphaFoldDB" id="A0A8C5F7I0"/>
<dbReference type="OMA" id="FPNAHPA"/>
<dbReference type="GO" id="GO:0004706">
    <property type="term" value="F:JUN kinase kinase kinase activity"/>
    <property type="evidence" value="ECO:0007669"/>
    <property type="project" value="TreeGrafter"/>
</dbReference>
<organism evidence="7 8">
    <name type="scientific">Gadus morhua</name>
    <name type="common">Atlantic cod</name>
    <dbReference type="NCBI Taxonomy" id="8049"/>
    <lineage>
        <taxon>Eukaryota</taxon>
        <taxon>Metazoa</taxon>
        <taxon>Chordata</taxon>
        <taxon>Craniata</taxon>
        <taxon>Vertebrata</taxon>
        <taxon>Euteleostomi</taxon>
        <taxon>Actinopterygii</taxon>
        <taxon>Neopterygii</taxon>
        <taxon>Teleostei</taxon>
        <taxon>Neoteleostei</taxon>
        <taxon>Acanthomorphata</taxon>
        <taxon>Zeiogadaria</taxon>
        <taxon>Gadariae</taxon>
        <taxon>Gadiformes</taxon>
        <taxon>Gadoidei</taxon>
        <taxon>Gadidae</taxon>
        <taxon>Gadus</taxon>
    </lineage>
</organism>
<dbReference type="GO" id="GO:0005524">
    <property type="term" value="F:ATP binding"/>
    <property type="evidence" value="ECO:0007669"/>
    <property type="project" value="UniProtKB-UniRule"/>
</dbReference>
<dbReference type="Ensembl" id="ENSGMOT00000013486.2">
    <property type="protein sequence ID" value="ENSGMOP00000013137.2"/>
    <property type="gene ID" value="ENSGMOG00000012266.2"/>
</dbReference>
<dbReference type="InterPro" id="IPR051681">
    <property type="entry name" value="Ser/Thr_Kinases-Pseudokinases"/>
</dbReference>
<evidence type="ECO:0000256" key="1">
    <source>
        <dbReference type="ARBA" id="ARBA00022527"/>
    </source>
</evidence>
<dbReference type="PROSITE" id="PS00108">
    <property type="entry name" value="PROTEIN_KINASE_ST"/>
    <property type="match status" value="1"/>
</dbReference>
<evidence type="ECO:0000313" key="8">
    <source>
        <dbReference type="Proteomes" id="UP000694546"/>
    </source>
</evidence>
<feature type="domain" description="Protein kinase" evidence="6">
    <location>
        <begin position="16"/>
        <end position="285"/>
    </location>
</feature>
<keyword evidence="3 4" id="KW-0067">ATP-binding</keyword>
<name>A0A8C5F7I0_GADMO</name>
<sequence>MSSVSRQAEKLGDDVLQDWKQIGRGGFGAVYCARQKDWRFDVAIKMLYTNDSDQLWKEAQAMTRACSPFVLTVFGVYRGIPPGSSRHECEGIVTEYMKRGTLASLLERLAGPPPWPLAFRLAQQLALGMNFLHTLSPPLLHRDLKPSNVLLDDHLDAKLADFGLSRVSNSHWNSSGTTTEDQAGTLVFTPPEAFDLSYKPVRSYDIYSYGIVIWSIFTGKKPYSGAMTSLVHLRVPLGDRPPTDEVDHSQADGLSDLVTLMERCWDRDPDKRPSFGDCLEVTAGVVPRDEGAIRRAVDQVLSKLVCRFGKVVKTSIKQGCWCIVINLNLYLSQ</sequence>
<keyword evidence="8" id="KW-1185">Reference proteome</keyword>
<dbReference type="PANTHER" id="PTHR44329">
    <property type="entry name" value="SERINE/THREONINE-PROTEIN KINASE TNNI3K-RELATED"/>
    <property type="match status" value="1"/>
</dbReference>
<dbReference type="PANTHER" id="PTHR44329:SF297">
    <property type="entry name" value="RECEPTOR-INTERACTING SERINE_THREONINE-PROTEIN KINASE 3"/>
    <property type="match status" value="1"/>
</dbReference>
<evidence type="ECO:0000256" key="3">
    <source>
        <dbReference type="ARBA" id="ARBA00022840"/>
    </source>
</evidence>
<dbReference type="Pfam" id="PF07714">
    <property type="entry name" value="PK_Tyr_Ser-Thr"/>
    <property type="match status" value="1"/>
</dbReference>
<dbReference type="PROSITE" id="PS00107">
    <property type="entry name" value="PROTEIN_KINASE_ATP"/>
    <property type="match status" value="1"/>
</dbReference>
<keyword evidence="2 4" id="KW-0547">Nucleotide-binding</keyword>
<dbReference type="GeneTree" id="ENSGT00940000160206"/>
<dbReference type="SMART" id="SM00220">
    <property type="entry name" value="S_TKc"/>
    <property type="match status" value="1"/>
</dbReference>
<protein>
    <recommendedName>
        <fullName evidence="6">Protein kinase domain-containing protein</fullName>
    </recommendedName>
</protein>
<keyword evidence="1 5" id="KW-0808">Transferase</keyword>
<evidence type="ECO:0000313" key="7">
    <source>
        <dbReference type="Ensembl" id="ENSGMOP00000013137.2"/>
    </source>
</evidence>
<keyword evidence="1 5" id="KW-0418">Kinase</keyword>
<evidence type="ECO:0000256" key="2">
    <source>
        <dbReference type="ARBA" id="ARBA00022741"/>
    </source>
</evidence>
<evidence type="ECO:0000256" key="5">
    <source>
        <dbReference type="RuleBase" id="RU000304"/>
    </source>
</evidence>
<accession>A0A8C5F7I0</accession>
<dbReference type="Proteomes" id="UP000694546">
    <property type="component" value="Chromosome 9"/>
</dbReference>
<dbReference type="PROSITE" id="PS50011">
    <property type="entry name" value="PROTEIN_KINASE_DOM"/>
    <property type="match status" value="1"/>
</dbReference>
<evidence type="ECO:0000259" key="6">
    <source>
        <dbReference type="PROSITE" id="PS50011"/>
    </source>
</evidence>
<dbReference type="InterPro" id="IPR011009">
    <property type="entry name" value="Kinase-like_dom_sf"/>
</dbReference>
<dbReference type="InterPro" id="IPR001245">
    <property type="entry name" value="Ser-Thr/Tyr_kinase_cat_dom"/>
</dbReference>
<dbReference type="InterPro" id="IPR017441">
    <property type="entry name" value="Protein_kinase_ATP_BS"/>
</dbReference>
<evidence type="ECO:0000256" key="4">
    <source>
        <dbReference type="PROSITE-ProRule" id="PRU10141"/>
    </source>
</evidence>
<reference evidence="7" key="1">
    <citation type="submission" date="2025-08" db="UniProtKB">
        <authorList>
            <consortium name="Ensembl"/>
        </authorList>
    </citation>
    <scope>IDENTIFICATION</scope>
</reference>
<feature type="binding site" evidence="4">
    <location>
        <position position="45"/>
    </location>
    <ligand>
        <name>ATP</name>
        <dbReference type="ChEBI" id="CHEBI:30616"/>
    </ligand>
</feature>
<reference evidence="7" key="2">
    <citation type="submission" date="2025-09" db="UniProtKB">
        <authorList>
            <consortium name="Ensembl"/>
        </authorList>
    </citation>
    <scope>IDENTIFICATION</scope>
</reference>
<proteinExistence type="inferred from homology"/>